<sequence length="151" mass="17817">MQRSLTYKSALRYTLWSFIYIIYASLGTIYLFLPPFIGVLFILFHKSLKQKNSFLLFCIIIDILAIEAQKGFLAFTLLIYFLLFERFIMPKIEKGINSKIFRDFLTIFLVYIGYLFFSALVSQIFLLPKIGVDLYIAYYIVVEFFIVSLFL</sequence>
<keyword evidence="1" id="KW-1133">Transmembrane helix</keyword>
<feature type="transmembrane region" description="Helical" evidence="1">
    <location>
        <begin position="132"/>
        <end position="150"/>
    </location>
</feature>
<keyword evidence="1" id="KW-0472">Membrane</keyword>
<dbReference type="AlphaFoldDB" id="A0A1W1BGD5"/>
<dbReference type="EMBL" id="FPHB01000020">
    <property type="protein sequence ID" value="SFV52573.1"/>
    <property type="molecule type" value="Genomic_DNA"/>
</dbReference>
<protein>
    <recommendedName>
        <fullName evidence="3">Rod shape-determining protein MreD</fullName>
    </recommendedName>
</protein>
<reference evidence="2" key="1">
    <citation type="submission" date="2016-10" db="EMBL/GenBank/DDBJ databases">
        <authorList>
            <person name="de Groot N.N."/>
        </authorList>
    </citation>
    <scope>NUCLEOTIDE SEQUENCE</scope>
</reference>
<accession>A0A1W1BGD5</accession>
<name>A0A1W1BGD5_9ZZZZ</name>
<feature type="transmembrane region" description="Helical" evidence="1">
    <location>
        <begin position="20"/>
        <end position="42"/>
    </location>
</feature>
<feature type="transmembrane region" description="Helical" evidence="1">
    <location>
        <begin position="104"/>
        <end position="126"/>
    </location>
</feature>
<evidence type="ECO:0000256" key="1">
    <source>
        <dbReference type="SAM" id="Phobius"/>
    </source>
</evidence>
<proteinExistence type="predicted"/>
<keyword evidence="1" id="KW-0812">Transmembrane</keyword>
<organism evidence="2">
    <name type="scientific">hydrothermal vent metagenome</name>
    <dbReference type="NCBI Taxonomy" id="652676"/>
    <lineage>
        <taxon>unclassified sequences</taxon>
        <taxon>metagenomes</taxon>
        <taxon>ecological metagenomes</taxon>
    </lineage>
</organism>
<feature type="transmembrane region" description="Helical" evidence="1">
    <location>
        <begin position="54"/>
        <end position="83"/>
    </location>
</feature>
<evidence type="ECO:0000313" key="2">
    <source>
        <dbReference type="EMBL" id="SFV52573.1"/>
    </source>
</evidence>
<evidence type="ECO:0008006" key="3">
    <source>
        <dbReference type="Google" id="ProtNLM"/>
    </source>
</evidence>
<gene>
    <name evidence="2" type="ORF">MNB_SM-7-1276</name>
</gene>